<organism evidence="2 3">
    <name type="scientific">Cerasibacillus terrae</name>
    <dbReference type="NCBI Taxonomy" id="2498845"/>
    <lineage>
        <taxon>Bacteria</taxon>
        <taxon>Bacillati</taxon>
        <taxon>Bacillota</taxon>
        <taxon>Bacilli</taxon>
        <taxon>Bacillales</taxon>
        <taxon>Bacillaceae</taxon>
        <taxon>Cerasibacillus</taxon>
    </lineage>
</organism>
<dbReference type="EMBL" id="VDUW01000001">
    <property type="protein sequence ID" value="TXL67877.1"/>
    <property type="molecule type" value="Genomic_DNA"/>
</dbReference>
<keyword evidence="1" id="KW-1133">Transmembrane helix</keyword>
<gene>
    <name evidence="2" type="ORF">FHP05_02320</name>
</gene>
<accession>A0A5C8P3L9</accession>
<evidence type="ECO:0000256" key="1">
    <source>
        <dbReference type="SAM" id="Phobius"/>
    </source>
</evidence>
<keyword evidence="1" id="KW-0812">Transmembrane</keyword>
<reference evidence="2 3" key="1">
    <citation type="submission" date="2019-06" db="EMBL/GenBank/DDBJ databases">
        <title>Cerasibacillus sp. nov., isolated from maize field.</title>
        <authorList>
            <person name="Lin S.-Y."/>
            <person name="Tsai C.-F."/>
            <person name="Young C.-C."/>
        </authorList>
    </citation>
    <scope>NUCLEOTIDE SEQUENCE [LARGE SCALE GENOMIC DNA]</scope>
    <source>
        <strain evidence="2 3">CC-CFT480</strain>
    </source>
</reference>
<dbReference type="OrthoDB" id="2971460at2"/>
<proteinExistence type="predicted"/>
<keyword evidence="1" id="KW-0472">Membrane</keyword>
<comment type="caution">
    <text evidence="2">The sequence shown here is derived from an EMBL/GenBank/DDBJ whole genome shotgun (WGS) entry which is preliminary data.</text>
</comment>
<name>A0A5C8P3L9_9BACI</name>
<protein>
    <submittedName>
        <fullName evidence="2">Uncharacterized protein</fullName>
    </submittedName>
</protein>
<evidence type="ECO:0000313" key="2">
    <source>
        <dbReference type="EMBL" id="TXL67877.1"/>
    </source>
</evidence>
<dbReference type="RefSeq" id="WP_147665614.1">
    <property type="nucleotide sequence ID" value="NZ_VDUW01000001.1"/>
</dbReference>
<evidence type="ECO:0000313" key="3">
    <source>
        <dbReference type="Proteomes" id="UP000321574"/>
    </source>
</evidence>
<dbReference type="Proteomes" id="UP000321574">
    <property type="component" value="Unassembled WGS sequence"/>
</dbReference>
<keyword evidence="3" id="KW-1185">Reference proteome</keyword>
<sequence>MVDSISNDQATTLRNLVDKNEGTTEQLSHDSKEREIDVLNLPPRSVVHQKHTKTYLKLSKPLLRLVFVFFVLLVVFLTYFLVN</sequence>
<dbReference type="AlphaFoldDB" id="A0A5C8P3L9"/>
<feature type="transmembrane region" description="Helical" evidence="1">
    <location>
        <begin position="62"/>
        <end position="82"/>
    </location>
</feature>